<dbReference type="EMBL" id="WNTK01000177">
    <property type="protein sequence ID" value="KAG9471129.1"/>
    <property type="molecule type" value="Genomic_DNA"/>
</dbReference>
<comment type="caution">
    <text evidence="2">The sequence shown here is derived from an EMBL/GenBank/DDBJ whole genome shotgun (WGS) entry which is preliminary data.</text>
</comment>
<name>A0A8J6EKY9_ELECQ</name>
<gene>
    <name evidence="2" type="ORF">GDO78_015700</name>
</gene>
<accession>A0A8J6EKY9</accession>
<organism evidence="2 3">
    <name type="scientific">Eleutherodactylus coqui</name>
    <name type="common">Puerto Rican coqui</name>
    <dbReference type="NCBI Taxonomy" id="57060"/>
    <lineage>
        <taxon>Eukaryota</taxon>
        <taxon>Metazoa</taxon>
        <taxon>Chordata</taxon>
        <taxon>Craniata</taxon>
        <taxon>Vertebrata</taxon>
        <taxon>Euteleostomi</taxon>
        <taxon>Amphibia</taxon>
        <taxon>Batrachia</taxon>
        <taxon>Anura</taxon>
        <taxon>Neobatrachia</taxon>
        <taxon>Hyloidea</taxon>
        <taxon>Eleutherodactylidae</taxon>
        <taxon>Eleutherodactylinae</taxon>
        <taxon>Eleutherodactylus</taxon>
        <taxon>Eleutherodactylus</taxon>
    </lineage>
</organism>
<dbReference type="Proteomes" id="UP000770717">
    <property type="component" value="Unassembled WGS sequence"/>
</dbReference>
<feature type="region of interest" description="Disordered" evidence="1">
    <location>
        <begin position="1"/>
        <end position="21"/>
    </location>
</feature>
<evidence type="ECO:0000313" key="2">
    <source>
        <dbReference type="EMBL" id="KAG9471129.1"/>
    </source>
</evidence>
<keyword evidence="3" id="KW-1185">Reference proteome</keyword>
<proteinExistence type="predicted"/>
<sequence length="89" mass="9326">MSFHPPLSLLRGSAAPSQCAADPRGCYRQIIPEGTVEDNEPAARLVYGGGAGAVSTRGGLTAEESVHFTAGVCGVRRSRHTVFRLLTSV</sequence>
<protein>
    <submittedName>
        <fullName evidence="2">Uncharacterized protein</fullName>
    </submittedName>
</protein>
<evidence type="ECO:0000256" key="1">
    <source>
        <dbReference type="SAM" id="MobiDB-lite"/>
    </source>
</evidence>
<reference evidence="2" key="1">
    <citation type="thesis" date="2020" institute="ProQuest LLC" country="789 East Eisenhower Parkway, Ann Arbor, MI, USA">
        <title>Comparative Genomics and Chromosome Evolution.</title>
        <authorList>
            <person name="Mudd A.B."/>
        </authorList>
    </citation>
    <scope>NUCLEOTIDE SEQUENCE</scope>
    <source>
        <strain evidence="2">HN-11 Male</strain>
        <tissue evidence="2">Kidney and liver</tissue>
    </source>
</reference>
<evidence type="ECO:0000313" key="3">
    <source>
        <dbReference type="Proteomes" id="UP000770717"/>
    </source>
</evidence>
<dbReference type="AlphaFoldDB" id="A0A8J6EKY9"/>